<evidence type="ECO:0000313" key="2">
    <source>
        <dbReference type="EMBL" id="KZP31033.1"/>
    </source>
</evidence>
<dbReference type="EMBL" id="KV417491">
    <property type="protein sequence ID" value="KZP31033.1"/>
    <property type="molecule type" value="Genomic_DNA"/>
</dbReference>
<feature type="chain" id="PRO_5007880250" evidence="1">
    <location>
        <begin position="20"/>
        <end position="221"/>
    </location>
</feature>
<name>A0A166TVH5_9AGAM</name>
<proteinExistence type="predicted"/>
<dbReference type="AlphaFoldDB" id="A0A166TVH5"/>
<accession>A0A166TVH5</accession>
<evidence type="ECO:0000256" key="1">
    <source>
        <dbReference type="SAM" id="SignalP"/>
    </source>
</evidence>
<protein>
    <submittedName>
        <fullName evidence="2">Uncharacterized protein</fullName>
    </submittedName>
</protein>
<gene>
    <name evidence="2" type="ORF">FIBSPDRAFT_976967</name>
</gene>
<sequence>MALWKALNAIAWIVSGIWSRSMYSGAPDLGTRSFTHGASIVGQLLDFHLQRATERNITGTRLSGTFHVFDSLFDVKYGNISVRIMYMWILSGTWNAHAMGVLRGILGEEGSELAGLIWWHSGVSTTLHAMKRVALTSGADMVDADREEAIDELSEALSALALSQEGLAFGTRHAKCSGWFPFCIGFQNCPRTWRPGRLSSGITTLSCLVAEIPGMAHRAKA</sequence>
<dbReference type="Proteomes" id="UP000076532">
    <property type="component" value="Unassembled WGS sequence"/>
</dbReference>
<organism evidence="2 3">
    <name type="scientific">Athelia psychrophila</name>
    <dbReference type="NCBI Taxonomy" id="1759441"/>
    <lineage>
        <taxon>Eukaryota</taxon>
        <taxon>Fungi</taxon>
        <taxon>Dikarya</taxon>
        <taxon>Basidiomycota</taxon>
        <taxon>Agaricomycotina</taxon>
        <taxon>Agaricomycetes</taxon>
        <taxon>Agaricomycetidae</taxon>
        <taxon>Atheliales</taxon>
        <taxon>Atheliaceae</taxon>
        <taxon>Athelia</taxon>
    </lineage>
</organism>
<keyword evidence="3" id="KW-1185">Reference proteome</keyword>
<keyword evidence="1" id="KW-0732">Signal</keyword>
<reference evidence="2 3" key="1">
    <citation type="journal article" date="2016" name="Mol. Biol. Evol.">
        <title>Comparative Genomics of Early-Diverging Mushroom-Forming Fungi Provides Insights into the Origins of Lignocellulose Decay Capabilities.</title>
        <authorList>
            <person name="Nagy L.G."/>
            <person name="Riley R."/>
            <person name="Tritt A."/>
            <person name="Adam C."/>
            <person name="Daum C."/>
            <person name="Floudas D."/>
            <person name="Sun H."/>
            <person name="Yadav J.S."/>
            <person name="Pangilinan J."/>
            <person name="Larsson K.H."/>
            <person name="Matsuura K."/>
            <person name="Barry K."/>
            <person name="Labutti K."/>
            <person name="Kuo R."/>
            <person name="Ohm R.A."/>
            <person name="Bhattacharya S.S."/>
            <person name="Shirouzu T."/>
            <person name="Yoshinaga Y."/>
            <person name="Martin F.M."/>
            <person name="Grigoriev I.V."/>
            <person name="Hibbett D.S."/>
        </authorList>
    </citation>
    <scope>NUCLEOTIDE SEQUENCE [LARGE SCALE GENOMIC DNA]</scope>
    <source>
        <strain evidence="2 3">CBS 109695</strain>
    </source>
</reference>
<feature type="signal peptide" evidence="1">
    <location>
        <begin position="1"/>
        <end position="19"/>
    </location>
</feature>
<evidence type="ECO:0000313" key="3">
    <source>
        <dbReference type="Proteomes" id="UP000076532"/>
    </source>
</evidence>